<name>A0ABP9DFC2_9BACT</name>
<dbReference type="SUPFAM" id="SSF55781">
    <property type="entry name" value="GAF domain-like"/>
    <property type="match status" value="1"/>
</dbReference>
<dbReference type="InterPro" id="IPR029016">
    <property type="entry name" value="GAF-like_dom_sf"/>
</dbReference>
<evidence type="ECO:0000313" key="4">
    <source>
        <dbReference type="Proteomes" id="UP001500298"/>
    </source>
</evidence>
<accession>A0ABP9DFC2</accession>
<keyword evidence="1" id="KW-0812">Transmembrane</keyword>
<dbReference type="Pfam" id="PF13185">
    <property type="entry name" value="GAF_2"/>
    <property type="match status" value="1"/>
</dbReference>
<sequence length="316" mass="35416">MLTATLLLIHALPDIFQVLLSLSGTEWNETSMQIYRNWMWFTELILVGFLLRLVYPVVLQPVLGLFLVVLSVYVMIELHEMPTMLLSAVGISDVATRKEAIEVVSPTFQLLYINLFLLFIFLYQLSSVLGREGKKNVEYVTRFIYPEGQKAPVEVAGETENSKQEIFRKHWEKLLQDPESTYRDCLNLFCDYLEASVGVLYKLNEEVLSPVATYAYYGKAIKDIQYTLGDGMVGQVALTGEVLQTGKLPEGTMQVVSGIGSTPPSYLTIIPIKNQDAQVVAVLEVGTFTGVTQDTILVLEDTAVFWDTMTFQAAAQ</sequence>
<reference evidence="4" key="1">
    <citation type="journal article" date="2019" name="Int. J. Syst. Evol. Microbiol.">
        <title>The Global Catalogue of Microorganisms (GCM) 10K type strain sequencing project: providing services to taxonomists for standard genome sequencing and annotation.</title>
        <authorList>
            <consortium name="The Broad Institute Genomics Platform"/>
            <consortium name="The Broad Institute Genome Sequencing Center for Infectious Disease"/>
            <person name="Wu L."/>
            <person name="Ma J."/>
        </authorList>
    </citation>
    <scope>NUCLEOTIDE SEQUENCE [LARGE SCALE GENOMIC DNA]</scope>
    <source>
        <strain evidence="4">JCM 18326</strain>
    </source>
</reference>
<gene>
    <name evidence="3" type="ORF">GCM10023331_24500</name>
</gene>
<keyword evidence="1" id="KW-0472">Membrane</keyword>
<dbReference type="Proteomes" id="UP001500298">
    <property type="component" value="Unassembled WGS sequence"/>
</dbReference>
<keyword evidence="1" id="KW-1133">Transmembrane helix</keyword>
<proteinExistence type="predicted"/>
<dbReference type="InterPro" id="IPR003018">
    <property type="entry name" value="GAF"/>
</dbReference>
<feature type="transmembrane region" description="Helical" evidence="1">
    <location>
        <begin position="107"/>
        <end position="125"/>
    </location>
</feature>
<protein>
    <recommendedName>
        <fullName evidence="2">GAF domain-containing protein</fullName>
    </recommendedName>
</protein>
<evidence type="ECO:0000259" key="2">
    <source>
        <dbReference type="Pfam" id="PF13185"/>
    </source>
</evidence>
<keyword evidence="4" id="KW-1185">Reference proteome</keyword>
<comment type="caution">
    <text evidence="3">The sequence shown here is derived from an EMBL/GenBank/DDBJ whole genome shotgun (WGS) entry which is preliminary data.</text>
</comment>
<dbReference type="EMBL" id="BAABJX010000036">
    <property type="protein sequence ID" value="GAA4838416.1"/>
    <property type="molecule type" value="Genomic_DNA"/>
</dbReference>
<organism evidence="3 4">
    <name type="scientific">Algivirga pacifica</name>
    <dbReference type="NCBI Taxonomy" id="1162670"/>
    <lineage>
        <taxon>Bacteria</taxon>
        <taxon>Pseudomonadati</taxon>
        <taxon>Bacteroidota</taxon>
        <taxon>Cytophagia</taxon>
        <taxon>Cytophagales</taxon>
        <taxon>Flammeovirgaceae</taxon>
        <taxon>Algivirga</taxon>
    </lineage>
</organism>
<evidence type="ECO:0000313" key="3">
    <source>
        <dbReference type="EMBL" id="GAA4838416.1"/>
    </source>
</evidence>
<evidence type="ECO:0000256" key="1">
    <source>
        <dbReference type="SAM" id="Phobius"/>
    </source>
</evidence>
<dbReference type="Gene3D" id="3.30.450.40">
    <property type="match status" value="1"/>
</dbReference>
<feature type="transmembrane region" description="Helical" evidence="1">
    <location>
        <begin position="62"/>
        <end position="79"/>
    </location>
</feature>
<feature type="domain" description="GAF" evidence="2">
    <location>
        <begin position="177"/>
        <end position="287"/>
    </location>
</feature>